<dbReference type="Proteomes" id="UP001597083">
    <property type="component" value="Unassembled WGS sequence"/>
</dbReference>
<gene>
    <name evidence="1" type="ORF">ACFQ07_13170</name>
</gene>
<keyword evidence="2" id="KW-1185">Reference proteome</keyword>
<sequence>MGKRATTPPIRTDDQWHTAAEVVERYKLASVSALYTLRSRGRGPKGHRFGRELRFRDSDLAAWEAACADPVDA</sequence>
<proteinExistence type="predicted"/>
<reference evidence="2" key="1">
    <citation type="journal article" date="2019" name="Int. J. Syst. Evol. Microbiol.">
        <title>The Global Catalogue of Microorganisms (GCM) 10K type strain sequencing project: providing services to taxonomists for standard genome sequencing and annotation.</title>
        <authorList>
            <consortium name="The Broad Institute Genomics Platform"/>
            <consortium name="The Broad Institute Genome Sequencing Center for Infectious Disease"/>
            <person name="Wu L."/>
            <person name="Ma J."/>
        </authorList>
    </citation>
    <scope>NUCLEOTIDE SEQUENCE [LARGE SCALE GENOMIC DNA]</scope>
    <source>
        <strain evidence="2">JCM 31696</strain>
    </source>
</reference>
<comment type="caution">
    <text evidence="1">The sequence shown here is derived from an EMBL/GenBank/DDBJ whole genome shotgun (WGS) entry which is preliminary data.</text>
</comment>
<evidence type="ECO:0000313" key="2">
    <source>
        <dbReference type="Proteomes" id="UP001597083"/>
    </source>
</evidence>
<evidence type="ECO:0000313" key="1">
    <source>
        <dbReference type="EMBL" id="MFD0853185.1"/>
    </source>
</evidence>
<name>A0ABW3CGZ3_9ACTN</name>
<accession>A0ABW3CGZ3</accession>
<protein>
    <submittedName>
        <fullName evidence="1">Helix-turn-helix transcriptional regulator</fullName>
    </submittedName>
</protein>
<organism evidence="1 2">
    <name type="scientific">Actinomadura adrarensis</name>
    <dbReference type="NCBI Taxonomy" id="1819600"/>
    <lineage>
        <taxon>Bacteria</taxon>
        <taxon>Bacillati</taxon>
        <taxon>Actinomycetota</taxon>
        <taxon>Actinomycetes</taxon>
        <taxon>Streptosporangiales</taxon>
        <taxon>Thermomonosporaceae</taxon>
        <taxon>Actinomadura</taxon>
    </lineage>
</organism>
<dbReference type="EMBL" id="JBHTIR010001953">
    <property type="protein sequence ID" value="MFD0853185.1"/>
    <property type="molecule type" value="Genomic_DNA"/>
</dbReference>